<sequence length="359" mass="41508">MGSKCTIPSKKKACSKPKVSNKVHSESTPQIPIYFYTRNEAYSKTAQNFFPLLKKGKENLLKILLIELSPKARWNLWKTVLNCKIDYSKYVQISDSVKDPDLIYVIDKDIERTFPSHPEFSANGKYLISLRQLLLNFIGFNKIDYCQGINFIAGMLLIVSGGNECESYWMLDCIFNKFGVKNLFDVDFSLVNTFADRFYKEAENLFPTVSQHLDNVEFDDMLWLKKWFLTMFTYSFPLSCSIRIWDFLMVFGLGGMVNIALGIISHYQNEILNSDFEGLLEFFSNLITENVDIEKILDTTLKLKIQTLILEEDESENESLLIPEEFENDERIKTAWDTYTLDEVPKDFVKAVADTPTAK</sequence>
<gene>
    <name evidence="3" type="ORF">BSTOLATCC_MIC22149</name>
</gene>
<feature type="domain" description="Rab-GAP TBC" evidence="2">
    <location>
        <begin position="67"/>
        <end position="252"/>
    </location>
</feature>
<keyword evidence="1" id="KW-0472">Membrane</keyword>
<dbReference type="EMBL" id="CAJZBQ010000021">
    <property type="protein sequence ID" value="CAG9318783.1"/>
    <property type="molecule type" value="Genomic_DNA"/>
</dbReference>
<feature type="transmembrane region" description="Helical" evidence="1">
    <location>
        <begin position="244"/>
        <end position="264"/>
    </location>
</feature>
<name>A0AAU9IYS4_9CILI</name>
<keyword evidence="1" id="KW-0812">Transmembrane</keyword>
<keyword evidence="1" id="KW-1133">Transmembrane helix</keyword>
<dbReference type="Pfam" id="PF00566">
    <property type="entry name" value="RabGAP-TBC"/>
    <property type="match status" value="1"/>
</dbReference>
<dbReference type="AlphaFoldDB" id="A0AAU9IYS4"/>
<organism evidence="3 4">
    <name type="scientific">Blepharisma stoltei</name>
    <dbReference type="NCBI Taxonomy" id="1481888"/>
    <lineage>
        <taxon>Eukaryota</taxon>
        <taxon>Sar</taxon>
        <taxon>Alveolata</taxon>
        <taxon>Ciliophora</taxon>
        <taxon>Postciliodesmatophora</taxon>
        <taxon>Heterotrichea</taxon>
        <taxon>Heterotrichida</taxon>
        <taxon>Blepharismidae</taxon>
        <taxon>Blepharisma</taxon>
    </lineage>
</organism>
<evidence type="ECO:0000259" key="2">
    <source>
        <dbReference type="PROSITE" id="PS50086"/>
    </source>
</evidence>
<dbReference type="InterPro" id="IPR000195">
    <property type="entry name" value="Rab-GAP-TBC_dom"/>
</dbReference>
<dbReference type="PANTHER" id="PTHR47219:SF9">
    <property type="entry name" value="GTPASE ACTIVATING PROTEIN AND CENTROSOME-ASSOCIATED, ISOFORM B"/>
    <property type="match status" value="1"/>
</dbReference>
<dbReference type="PROSITE" id="PS50086">
    <property type="entry name" value="TBC_RABGAP"/>
    <property type="match status" value="1"/>
</dbReference>
<dbReference type="PANTHER" id="PTHR47219">
    <property type="entry name" value="RAB GTPASE-ACTIVATING PROTEIN 1-LIKE"/>
    <property type="match status" value="1"/>
</dbReference>
<dbReference type="Gene3D" id="1.10.8.270">
    <property type="entry name" value="putative rabgap domain of human tbc1 domain family member 14 like domains"/>
    <property type="match status" value="1"/>
</dbReference>
<dbReference type="SMART" id="SM00164">
    <property type="entry name" value="TBC"/>
    <property type="match status" value="1"/>
</dbReference>
<proteinExistence type="predicted"/>
<dbReference type="InterPro" id="IPR035969">
    <property type="entry name" value="Rab-GAP_TBC_sf"/>
</dbReference>
<evidence type="ECO:0000313" key="4">
    <source>
        <dbReference type="Proteomes" id="UP001162131"/>
    </source>
</evidence>
<dbReference type="InterPro" id="IPR050302">
    <property type="entry name" value="Rab_GAP_TBC_domain"/>
</dbReference>
<evidence type="ECO:0000256" key="1">
    <source>
        <dbReference type="SAM" id="Phobius"/>
    </source>
</evidence>
<protein>
    <recommendedName>
        <fullName evidence="2">Rab-GAP TBC domain-containing protein</fullName>
    </recommendedName>
</protein>
<comment type="caution">
    <text evidence="3">The sequence shown here is derived from an EMBL/GenBank/DDBJ whole genome shotgun (WGS) entry which is preliminary data.</text>
</comment>
<dbReference type="Gene3D" id="1.10.472.80">
    <property type="entry name" value="Ypt/Rab-GAP domain of gyp1p, domain 3"/>
    <property type="match status" value="1"/>
</dbReference>
<dbReference type="Proteomes" id="UP001162131">
    <property type="component" value="Unassembled WGS sequence"/>
</dbReference>
<evidence type="ECO:0000313" key="3">
    <source>
        <dbReference type="EMBL" id="CAG9318783.1"/>
    </source>
</evidence>
<accession>A0AAU9IYS4</accession>
<keyword evidence="4" id="KW-1185">Reference proteome</keyword>
<reference evidence="3" key="1">
    <citation type="submission" date="2021-09" db="EMBL/GenBank/DDBJ databases">
        <authorList>
            <consortium name="AG Swart"/>
            <person name="Singh M."/>
            <person name="Singh A."/>
            <person name="Seah K."/>
            <person name="Emmerich C."/>
        </authorList>
    </citation>
    <scope>NUCLEOTIDE SEQUENCE</scope>
    <source>
        <strain evidence="3">ATCC30299</strain>
    </source>
</reference>
<dbReference type="GO" id="GO:0031267">
    <property type="term" value="F:small GTPase binding"/>
    <property type="evidence" value="ECO:0007669"/>
    <property type="project" value="TreeGrafter"/>
</dbReference>
<dbReference type="SUPFAM" id="SSF47923">
    <property type="entry name" value="Ypt/Rab-GAP domain of gyp1p"/>
    <property type="match status" value="2"/>
</dbReference>
<dbReference type="GO" id="GO:0005096">
    <property type="term" value="F:GTPase activator activity"/>
    <property type="evidence" value="ECO:0007669"/>
    <property type="project" value="TreeGrafter"/>
</dbReference>